<dbReference type="HAMAP" id="MF_00283">
    <property type="entry name" value="Phe_tRNA_synth_beta1"/>
    <property type="match status" value="1"/>
</dbReference>
<dbReference type="GO" id="GO:0004826">
    <property type="term" value="F:phenylalanine-tRNA ligase activity"/>
    <property type="evidence" value="ECO:0007669"/>
    <property type="project" value="UniProtKB-UniRule"/>
</dbReference>
<dbReference type="PROSITE" id="PS51447">
    <property type="entry name" value="FDX_ACB"/>
    <property type="match status" value="1"/>
</dbReference>
<evidence type="ECO:0000256" key="6">
    <source>
        <dbReference type="ARBA" id="ARBA00022598"/>
    </source>
</evidence>
<dbReference type="STRING" id="1324314.BVG16_16640"/>
<keyword evidence="5 16" id="KW-0820">tRNA-binding</keyword>
<dbReference type="InterPro" id="IPR005146">
    <property type="entry name" value="B3/B4_tRNA-bd"/>
</dbReference>
<dbReference type="Pfam" id="PF17759">
    <property type="entry name" value="tRNA_synthFbeta"/>
    <property type="match status" value="1"/>
</dbReference>
<feature type="binding site" evidence="15">
    <location>
        <position position="470"/>
    </location>
    <ligand>
        <name>Mg(2+)</name>
        <dbReference type="ChEBI" id="CHEBI:18420"/>
        <note>shared with alpha subunit</note>
    </ligand>
</feature>
<dbReference type="GO" id="GO:0006432">
    <property type="term" value="P:phenylalanyl-tRNA aminoacylation"/>
    <property type="evidence" value="ECO:0007669"/>
    <property type="project" value="UniProtKB-UniRule"/>
</dbReference>
<dbReference type="InterPro" id="IPR045060">
    <property type="entry name" value="Phe-tRNA-ligase_IIc_bsu"/>
</dbReference>
<dbReference type="FunFam" id="2.40.50.140:FF:000045">
    <property type="entry name" value="Phenylalanine--tRNA ligase beta subunit"/>
    <property type="match status" value="1"/>
</dbReference>
<keyword evidence="13 15" id="KW-0030">Aminoacyl-tRNA synthetase</keyword>
<dbReference type="AlphaFoldDB" id="A0A1T2XAF7"/>
<dbReference type="SUPFAM" id="SSF55681">
    <property type="entry name" value="Class II aaRS and biotin synthetases"/>
    <property type="match status" value="1"/>
</dbReference>
<dbReference type="SUPFAM" id="SSF50249">
    <property type="entry name" value="Nucleic acid-binding proteins"/>
    <property type="match status" value="1"/>
</dbReference>
<evidence type="ECO:0000256" key="9">
    <source>
        <dbReference type="ARBA" id="ARBA00022840"/>
    </source>
</evidence>
<dbReference type="GO" id="GO:0000049">
    <property type="term" value="F:tRNA binding"/>
    <property type="evidence" value="ECO:0007669"/>
    <property type="project" value="UniProtKB-UniRule"/>
</dbReference>
<proteinExistence type="inferred from homology"/>
<dbReference type="EC" id="6.1.1.20" evidence="15"/>
<dbReference type="Pfam" id="PF03483">
    <property type="entry name" value="B3_4"/>
    <property type="match status" value="1"/>
</dbReference>
<evidence type="ECO:0000256" key="1">
    <source>
        <dbReference type="ARBA" id="ARBA00004496"/>
    </source>
</evidence>
<keyword evidence="12 15" id="KW-0648">Protein biosynthesis</keyword>
<dbReference type="GO" id="GO:0140096">
    <property type="term" value="F:catalytic activity, acting on a protein"/>
    <property type="evidence" value="ECO:0007669"/>
    <property type="project" value="UniProtKB-ARBA"/>
</dbReference>
<dbReference type="Proteomes" id="UP000190188">
    <property type="component" value="Unassembled WGS sequence"/>
</dbReference>
<dbReference type="SUPFAM" id="SSF54991">
    <property type="entry name" value="Anticodon-binding domain of PheRS"/>
    <property type="match status" value="1"/>
</dbReference>
<keyword evidence="7 15" id="KW-0479">Metal-binding</keyword>
<dbReference type="Gene3D" id="2.40.50.140">
    <property type="entry name" value="Nucleic acid-binding proteins"/>
    <property type="match status" value="1"/>
</dbReference>
<dbReference type="PROSITE" id="PS50886">
    <property type="entry name" value="TRBD"/>
    <property type="match status" value="1"/>
</dbReference>
<dbReference type="GO" id="GO:0005524">
    <property type="term" value="F:ATP binding"/>
    <property type="evidence" value="ECO:0007669"/>
    <property type="project" value="UniProtKB-UniRule"/>
</dbReference>
<accession>A0A1T2XAF7</accession>
<evidence type="ECO:0000256" key="4">
    <source>
        <dbReference type="ARBA" id="ARBA00022490"/>
    </source>
</evidence>
<comment type="subunit">
    <text evidence="3 15">Tetramer of two alpha and two beta subunits.</text>
</comment>
<evidence type="ECO:0000256" key="14">
    <source>
        <dbReference type="ARBA" id="ARBA00049255"/>
    </source>
</evidence>
<evidence type="ECO:0000259" key="18">
    <source>
        <dbReference type="PROSITE" id="PS51447"/>
    </source>
</evidence>
<evidence type="ECO:0000256" key="8">
    <source>
        <dbReference type="ARBA" id="ARBA00022741"/>
    </source>
</evidence>
<feature type="domain" description="B5" evidence="19">
    <location>
        <begin position="411"/>
        <end position="486"/>
    </location>
</feature>
<dbReference type="Gene3D" id="3.30.930.10">
    <property type="entry name" value="Bira Bifunctional Protein, Domain 2"/>
    <property type="match status" value="1"/>
</dbReference>
<dbReference type="SMART" id="SM00874">
    <property type="entry name" value="B5"/>
    <property type="match status" value="1"/>
</dbReference>
<evidence type="ECO:0000256" key="11">
    <source>
        <dbReference type="ARBA" id="ARBA00022884"/>
    </source>
</evidence>
<dbReference type="InterPro" id="IPR004532">
    <property type="entry name" value="Phe-tRNA-ligase_IIc_bsu_bact"/>
</dbReference>
<evidence type="ECO:0000256" key="5">
    <source>
        <dbReference type="ARBA" id="ARBA00022555"/>
    </source>
</evidence>
<dbReference type="InterPro" id="IPR020825">
    <property type="entry name" value="Phe-tRNA_synthase-like_B3/B4"/>
</dbReference>
<evidence type="ECO:0000256" key="13">
    <source>
        <dbReference type="ARBA" id="ARBA00023146"/>
    </source>
</evidence>
<dbReference type="InterPro" id="IPR033714">
    <property type="entry name" value="tRNA_bind_bactPheRS"/>
</dbReference>
<dbReference type="InterPro" id="IPR045864">
    <property type="entry name" value="aa-tRNA-synth_II/BPL/LPL"/>
</dbReference>
<keyword evidence="4 15" id="KW-0963">Cytoplasm</keyword>
<evidence type="ECO:0000256" key="16">
    <source>
        <dbReference type="PROSITE-ProRule" id="PRU00209"/>
    </source>
</evidence>
<protein>
    <recommendedName>
        <fullName evidence="15">Phenylalanine--tRNA ligase beta subunit</fullName>
        <ecNumber evidence="15">6.1.1.20</ecNumber>
    </recommendedName>
    <alternativeName>
        <fullName evidence="15">Phenylalanyl-tRNA synthetase beta subunit</fullName>
        <shortName evidence="15">PheRS</shortName>
    </alternativeName>
</protein>
<keyword evidence="6 15" id="KW-0436">Ligase</keyword>
<comment type="subcellular location">
    <subcellularLocation>
        <location evidence="1 15">Cytoplasm</location>
    </subcellularLocation>
</comment>
<comment type="cofactor">
    <cofactor evidence="15">
        <name>Mg(2+)</name>
        <dbReference type="ChEBI" id="CHEBI:18420"/>
    </cofactor>
    <text evidence="15">Binds 2 magnesium ions per tetramer.</text>
</comment>
<dbReference type="CDD" id="cd02796">
    <property type="entry name" value="tRNA_bind_bactPheRS"/>
    <property type="match status" value="1"/>
</dbReference>
<dbReference type="InterPro" id="IPR005121">
    <property type="entry name" value="Fdx_antiC-bd"/>
</dbReference>
<feature type="domain" description="FDX-ACB" evidence="18">
    <location>
        <begin position="720"/>
        <end position="813"/>
    </location>
</feature>
<dbReference type="CDD" id="cd00769">
    <property type="entry name" value="PheRS_beta_core"/>
    <property type="match status" value="1"/>
</dbReference>
<dbReference type="Pfam" id="PF03147">
    <property type="entry name" value="FDX-ACB"/>
    <property type="match status" value="1"/>
</dbReference>
<dbReference type="Pfam" id="PF01588">
    <property type="entry name" value="tRNA_bind"/>
    <property type="match status" value="1"/>
</dbReference>
<feature type="domain" description="TRNA-binding" evidence="17">
    <location>
        <begin position="40"/>
        <end position="155"/>
    </location>
</feature>
<dbReference type="OrthoDB" id="9805455at2"/>
<reference evidence="20 21" key="1">
    <citation type="submission" date="2017-01" db="EMBL/GenBank/DDBJ databases">
        <title>Genome analysis of Paenibacillus selenitrireducens ES3-24.</title>
        <authorList>
            <person name="Xu D."/>
            <person name="Yao R."/>
            <person name="Zheng S."/>
        </authorList>
    </citation>
    <scope>NUCLEOTIDE SEQUENCE [LARGE SCALE GENOMIC DNA]</scope>
    <source>
        <strain evidence="20 21">ES3-24</strain>
    </source>
</reference>
<comment type="similarity">
    <text evidence="2 15">Belongs to the phenylalanyl-tRNA synthetase beta subunit family. Type 1 subfamily.</text>
</comment>
<dbReference type="Gene3D" id="3.50.40.10">
    <property type="entry name" value="Phenylalanyl-trna Synthetase, Chain B, domain 3"/>
    <property type="match status" value="1"/>
</dbReference>
<evidence type="ECO:0000256" key="3">
    <source>
        <dbReference type="ARBA" id="ARBA00011209"/>
    </source>
</evidence>
<feature type="binding site" evidence="15">
    <location>
        <position position="464"/>
    </location>
    <ligand>
        <name>Mg(2+)</name>
        <dbReference type="ChEBI" id="CHEBI:18420"/>
        <note>shared with alpha subunit</note>
    </ligand>
</feature>
<dbReference type="PANTHER" id="PTHR10947:SF0">
    <property type="entry name" value="PHENYLALANINE--TRNA LIGASE BETA SUBUNIT"/>
    <property type="match status" value="1"/>
</dbReference>
<keyword evidence="11 16" id="KW-0694">RNA-binding</keyword>
<dbReference type="Pfam" id="PF03484">
    <property type="entry name" value="B5"/>
    <property type="match status" value="1"/>
</dbReference>
<dbReference type="GO" id="GO:0000287">
    <property type="term" value="F:magnesium ion binding"/>
    <property type="evidence" value="ECO:0007669"/>
    <property type="project" value="UniProtKB-UniRule"/>
</dbReference>
<dbReference type="InterPro" id="IPR009061">
    <property type="entry name" value="DNA-bd_dom_put_sf"/>
</dbReference>
<dbReference type="FunFam" id="3.30.56.10:FF:000002">
    <property type="entry name" value="Phenylalanine--tRNA ligase beta subunit"/>
    <property type="match status" value="1"/>
</dbReference>
<dbReference type="PROSITE" id="PS51483">
    <property type="entry name" value="B5"/>
    <property type="match status" value="1"/>
</dbReference>
<dbReference type="SMART" id="SM00896">
    <property type="entry name" value="FDX-ACB"/>
    <property type="match status" value="1"/>
</dbReference>
<dbReference type="SMART" id="SM00873">
    <property type="entry name" value="B3_4"/>
    <property type="match status" value="1"/>
</dbReference>
<dbReference type="SUPFAM" id="SSF56037">
    <property type="entry name" value="PheT/TilS domain"/>
    <property type="match status" value="1"/>
</dbReference>
<gene>
    <name evidence="15" type="primary">pheT</name>
    <name evidence="20" type="ORF">BVG16_16640</name>
</gene>
<dbReference type="NCBIfam" id="NF045760">
    <property type="entry name" value="YtpR"/>
    <property type="match status" value="1"/>
</dbReference>
<evidence type="ECO:0000256" key="2">
    <source>
        <dbReference type="ARBA" id="ARBA00008653"/>
    </source>
</evidence>
<dbReference type="GO" id="GO:0016740">
    <property type="term" value="F:transferase activity"/>
    <property type="evidence" value="ECO:0007669"/>
    <property type="project" value="UniProtKB-ARBA"/>
</dbReference>
<dbReference type="InterPro" id="IPR002547">
    <property type="entry name" value="tRNA-bd_dom"/>
</dbReference>
<dbReference type="GO" id="GO:0009328">
    <property type="term" value="C:phenylalanine-tRNA ligase complex"/>
    <property type="evidence" value="ECO:0007669"/>
    <property type="project" value="TreeGrafter"/>
</dbReference>
<feature type="binding site" evidence="15">
    <location>
        <position position="473"/>
    </location>
    <ligand>
        <name>Mg(2+)</name>
        <dbReference type="ChEBI" id="CHEBI:18420"/>
        <note>shared with alpha subunit</note>
    </ligand>
</feature>
<evidence type="ECO:0000313" key="21">
    <source>
        <dbReference type="Proteomes" id="UP000190188"/>
    </source>
</evidence>
<dbReference type="InterPro" id="IPR036690">
    <property type="entry name" value="Fdx_antiC-bd_sf"/>
</dbReference>
<dbReference type="SUPFAM" id="SSF46955">
    <property type="entry name" value="Putative DNA-binding domain"/>
    <property type="match status" value="1"/>
</dbReference>
<dbReference type="Gene3D" id="3.30.70.380">
    <property type="entry name" value="Ferrodoxin-fold anticodon-binding domain"/>
    <property type="match status" value="1"/>
</dbReference>
<evidence type="ECO:0000259" key="17">
    <source>
        <dbReference type="PROSITE" id="PS50886"/>
    </source>
</evidence>
<dbReference type="InterPro" id="IPR041616">
    <property type="entry name" value="PheRS_beta_core"/>
</dbReference>
<dbReference type="PANTHER" id="PTHR10947">
    <property type="entry name" value="PHENYLALANYL-TRNA SYNTHETASE BETA CHAIN AND LEUCINE-RICH REPEAT-CONTAINING PROTEIN 47"/>
    <property type="match status" value="1"/>
</dbReference>
<dbReference type="Gene3D" id="3.30.56.10">
    <property type="match status" value="2"/>
</dbReference>
<sequence>MKVSYQWLTDYIDLHDHTANQVADKIRDAGIEIDVVEDRNKGVNKVVVGYVESKEKHPDADKLNVCIVDAGLEEKLQIVCGAKNVDAGQKVPVALVGAVMPGGMEIKKAKLRGVASHGMICSAKELGLNDKLLPKELQEGILVLPQDTEIGTPIVDVLAINDHVLELDLTPNRSDCLSMLGVAYEVAAILGREVKLPQVQAEVSTNGEAAKDKVKVNITDKALCHHYTARYISGVKVSASPLWLQNRLMAAGVRPINNIVDITNYVMLEYGQPLHAFDADKLAGGQIDVRSARNGEVMVTLDDQERKLDPSMLLITDGEKPIAIAGVMGGANSEVTETTVNIVLESAKFDGGSVRKTSRHLGLRSEASIRFEKEVNPEAVIPAINRAAELMAALAGGAVAQGIVQAIVTEPQATVVKLSLAKVNRYLGTTLATDEIKAIFDRLQFAYDDQGESVLVTVPKRRGDITQDVDLIEEIARLYGYENIPTTLIEGSTTPGGFTKSQRIRRELRQLLTDNGIHEVISYSFTHPSQTEIFGSLTDGLRPVPLAMPMSEERSVLRTSIVPNLLDIATYNRNRKTDDVAIFEIANIYATQESELTTLPQEQPMLALLLTGHAQSAQWNQKPVAYDFYDLKGVLETVFTSLGVAEQIRFVADQPKGYHPGRSASIYLAAEAGDVLLGTIGQIHPELQREKDLGDTYVAELRLAPLYDAADFAITYKTLPRFPAVQRDIAVVVASDVPVGQLVEAAKEEAADLLEAIQVFDVFVGEKLGLDKKSVAISLVYRHAERTLTDEEVTEAHGKVVARLEQSFHAELRK</sequence>
<evidence type="ECO:0000313" key="20">
    <source>
        <dbReference type="EMBL" id="OPA76792.1"/>
    </source>
</evidence>
<evidence type="ECO:0000259" key="19">
    <source>
        <dbReference type="PROSITE" id="PS51483"/>
    </source>
</evidence>
<dbReference type="NCBIfam" id="TIGR00472">
    <property type="entry name" value="pheT_bact"/>
    <property type="match status" value="1"/>
</dbReference>
<keyword evidence="10 15" id="KW-0460">Magnesium</keyword>
<dbReference type="FunFam" id="3.30.930.10:FF:000022">
    <property type="entry name" value="Phenylalanine--tRNA ligase beta subunit"/>
    <property type="match status" value="1"/>
</dbReference>
<dbReference type="EMBL" id="MSZX01000006">
    <property type="protein sequence ID" value="OPA76792.1"/>
    <property type="molecule type" value="Genomic_DNA"/>
</dbReference>
<name>A0A1T2XAF7_9BACL</name>
<keyword evidence="21" id="KW-1185">Reference proteome</keyword>
<keyword evidence="9 15" id="KW-0067">ATP-binding</keyword>
<evidence type="ECO:0000256" key="10">
    <source>
        <dbReference type="ARBA" id="ARBA00022842"/>
    </source>
</evidence>
<evidence type="ECO:0000256" key="7">
    <source>
        <dbReference type="ARBA" id="ARBA00022723"/>
    </source>
</evidence>
<feature type="binding site" evidence="15">
    <location>
        <position position="474"/>
    </location>
    <ligand>
        <name>Mg(2+)</name>
        <dbReference type="ChEBI" id="CHEBI:18420"/>
        <note>shared with alpha subunit</note>
    </ligand>
</feature>
<keyword evidence="8 15" id="KW-0547">Nucleotide-binding</keyword>
<organism evidence="20 21">
    <name type="scientific">Paenibacillus selenitireducens</name>
    <dbReference type="NCBI Taxonomy" id="1324314"/>
    <lineage>
        <taxon>Bacteria</taxon>
        <taxon>Bacillati</taxon>
        <taxon>Bacillota</taxon>
        <taxon>Bacilli</taxon>
        <taxon>Bacillales</taxon>
        <taxon>Paenibacillaceae</taxon>
        <taxon>Paenibacillus</taxon>
    </lineage>
</organism>
<evidence type="ECO:0000256" key="15">
    <source>
        <dbReference type="HAMAP-Rule" id="MF_00283"/>
    </source>
</evidence>
<dbReference type="RefSeq" id="WP_078499808.1">
    <property type="nucleotide sequence ID" value="NZ_MSZX01000006.1"/>
</dbReference>
<evidence type="ECO:0000256" key="12">
    <source>
        <dbReference type="ARBA" id="ARBA00022917"/>
    </source>
</evidence>
<comment type="catalytic activity">
    <reaction evidence="14 15">
        <text>tRNA(Phe) + L-phenylalanine + ATP = L-phenylalanyl-tRNA(Phe) + AMP + diphosphate + H(+)</text>
        <dbReference type="Rhea" id="RHEA:19413"/>
        <dbReference type="Rhea" id="RHEA-COMP:9668"/>
        <dbReference type="Rhea" id="RHEA-COMP:9699"/>
        <dbReference type="ChEBI" id="CHEBI:15378"/>
        <dbReference type="ChEBI" id="CHEBI:30616"/>
        <dbReference type="ChEBI" id="CHEBI:33019"/>
        <dbReference type="ChEBI" id="CHEBI:58095"/>
        <dbReference type="ChEBI" id="CHEBI:78442"/>
        <dbReference type="ChEBI" id="CHEBI:78531"/>
        <dbReference type="ChEBI" id="CHEBI:456215"/>
        <dbReference type="EC" id="6.1.1.20"/>
    </reaction>
</comment>
<dbReference type="FunFam" id="3.30.70.380:FF:000001">
    <property type="entry name" value="Phenylalanine--tRNA ligase beta subunit"/>
    <property type="match status" value="1"/>
</dbReference>
<comment type="caution">
    <text evidence="20">The sequence shown here is derived from an EMBL/GenBank/DDBJ whole genome shotgun (WGS) entry which is preliminary data.</text>
</comment>
<dbReference type="FunFam" id="3.50.40.10:FF:000001">
    <property type="entry name" value="Phenylalanine--tRNA ligase beta subunit"/>
    <property type="match status" value="1"/>
</dbReference>
<dbReference type="InterPro" id="IPR012340">
    <property type="entry name" value="NA-bd_OB-fold"/>
</dbReference>
<dbReference type="InterPro" id="IPR005147">
    <property type="entry name" value="tRNA_synthase_B5-dom"/>
</dbReference>